<dbReference type="OMA" id="TICKCEC"/>
<dbReference type="OrthoDB" id="341587at2759"/>
<dbReference type="GO" id="GO:0005096">
    <property type="term" value="F:GTPase activator activity"/>
    <property type="evidence" value="ECO:0007669"/>
    <property type="project" value="UniProtKB-KW"/>
</dbReference>
<dbReference type="GO" id="GO:0031267">
    <property type="term" value="F:small GTPase binding"/>
    <property type="evidence" value="ECO:0007669"/>
    <property type="project" value="TreeGrafter"/>
</dbReference>
<reference evidence="5 6" key="1">
    <citation type="journal article" date="2015" name="Sci. Rep.">
        <title>Genome of the facultative scuticociliatosis pathogen Pseudocohnilembus persalinus provides insight into its virulence through horizontal gene transfer.</title>
        <authorList>
            <person name="Xiong J."/>
            <person name="Wang G."/>
            <person name="Cheng J."/>
            <person name="Tian M."/>
            <person name="Pan X."/>
            <person name="Warren A."/>
            <person name="Jiang C."/>
            <person name="Yuan D."/>
            <person name="Miao W."/>
        </authorList>
    </citation>
    <scope>NUCLEOTIDE SEQUENCE [LARGE SCALE GENOMIC DNA]</scope>
    <source>
        <strain evidence="5">36N120E</strain>
    </source>
</reference>
<protein>
    <submittedName>
        <fullName evidence="5">Uncharacterized protein</fullName>
    </submittedName>
</protein>
<name>A0A0V0R0J6_PSEPJ</name>
<dbReference type="GO" id="GO:0006913">
    <property type="term" value="P:nucleocytoplasmic transport"/>
    <property type="evidence" value="ECO:0007669"/>
    <property type="project" value="TreeGrafter"/>
</dbReference>
<dbReference type="AlphaFoldDB" id="A0A0V0R0J6"/>
<accession>A0A0V0R0J6</accession>
<dbReference type="InterPro" id="IPR027038">
    <property type="entry name" value="RanGap"/>
</dbReference>
<keyword evidence="6" id="KW-1185">Reference proteome</keyword>
<comment type="caution">
    <text evidence="5">The sequence shown here is derived from an EMBL/GenBank/DDBJ whole genome shotgun (WGS) entry which is preliminary data.</text>
</comment>
<dbReference type="GO" id="GO:0048471">
    <property type="term" value="C:perinuclear region of cytoplasm"/>
    <property type="evidence" value="ECO:0007669"/>
    <property type="project" value="TreeGrafter"/>
</dbReference>
<dbReference type="InterPro" id="IPR032675">
    <property type="entry name" value="LRR_dom_sf"/>
</dbReference>
<dbReference type="GO" id="GO:0005634">
    <property type="term" value="C:nucleus"/>
    <property type="evidence" value="ECO:0007669"/>
    <property type="project" value="TreeGrafter"/>
</dbReference>
<evidence type="ECO:0000256" key="1">
    <source>
        <dbReference type="ARBA" id="ARBA00022468"/>
    </source>
</evidence>
<organism evidence="5 6">
    <name type="scientific">Pseudocohnilembus persalinus</name>
    <name type="common">Ciliate</name>
    <dbReference type="NCBI Taxonomy" id="266149"/>
    <lineage>
        <taxon>Eukaryota</taxon>
        <taxon>Sar</taxon>
        <taxon>Alveolata</taxon>
        <taxon>Ciliophora</taxon>
        <taxon>Intramacronucleata</taxon>
        <taxon>Oligohymenophorea</taxon>
        <taxon>Scuticociliatia</taxon>
        <taxon>Philasterida</taxon>
        <taxon>Pseudocohnilembidae</taxon>
        <taxon>Pseudocohnilembus</taxon>
    </lineage>
</organism>
<dbReference type="PANTHER" id="PTHR24113:SF12">
    <property type="entry name" value="RAN GTPASE-ACTIVATING PROTEIN 1"/>
    <property type="match status" value="1"/>
</dbReference>
<dbReference type="SMART" id="SM00368">
    <property type="entry name" value="LRR_RI"/>
    <property type="match status" value="5"/>
</dbReference>
<evidence type="ECO:0000256" key="2">
    <source>
        <dbReference type="ARBA" id="ARBA00022614"/>
    </source>
</evidence>
<evidence type="ECO:0000256" key="4">
    <source>
        <dbReference type="SAM" id="MobiDB-lite"/>
    </source>
</evidence>
<dbReference type="GO" id="GO:0005829">
    <property type="term" value="C:cytosol"/>
    <property type="evidence" value="ECO:0007669"/>
    <property type="project" value="TreeGrafter"/>
</dbReference>
<keyword evidence="1" id="KW-0343">GTPase activation</keyword>
<dbReference type="InParanoid" id="A0A0V0R0J6"/>
<dbReference type="Gene3D" id="3.80.10.10">
    <property type="entry name" value="Ribonuclease Inhibitor"/>
    <property type="match status" value="2"/>
</dbReference>
<evidence type="ECO:0000256" key="3">
    <source>
        <dbReference type="ARBA" id="ARBA00022737"/>
    </source>
</evidence>
<keyword evidence="3" id="KW-0677">Repeat</keyword>
<evidence type="ECO:0000313" key="5">
    <source>
        <dbReference type="EMBL" id="KRX08057.1"/>
    </source>
</evidence>
<dbReference type="InterPro" id="IPR001611">
    <property type="entry name" value="Leu-rich_rpt"/>
</dbReference>
<sequence length="326" mass="37484">MGDKKAKKGQDEDDSTNQVLRKYKNKSEQNGVPVNKLLKSKFDAAIDEDEHLEKLYLWDYMGPVGVRSFADSLLEVDYKHLKILRLWKVDARDEGVRTICNYMLKSKTIEYLDLLDNNITKLGCEFLSKVLSPNSDVPLQQLKLDHNQFGSEGLSILTQSLSQNKTLLKLSLSYCNIDENGSKFLQQILANIDCVLQKLRIKGNILKNEGAYQLFRAIAINNSLEKINIADNQINFEDIDFKDIPLFETVVNVLKSKQNLFFYDFRNNVMGEEDGLKIIECIEQNKTICKCECPQTLSQPILDRIKQLTKKRKPKKKKKGKKKGKK</sequence>
<feature type="compositionally biased region" description="Basic and acidic residues" evidence="4">
    <location>
        <begin position="1"/>
        <end position="10"/>
    </location>
</feature>
<proteinExistence type="predicted"/>
<gene>
    <name evidence="5" type="ORF">PPERSA_02189</name>
</gene>
<dbReference type="Proteomes" id="UP000054937">
    <property type="component" value="Unassembled WGS sequence"/>
</dbReference>
<keyword evidence="2" id="KW-0433">Leucine-rich repeat</keyword>
<evidence type="ECO:0000313" key="6">
    <source>
        <dbReference type="Proteomes" id="UP000054937"/>
    </source>
</evidence>
<dbReference type="SUPFAM" id="SSF52047">
    <property type="entry name" value="RNI-like"/>
    <property type="match status" value="1"/>
</dbReference>
<dbReference type="Pfam" id="PF13516">
    <property type="entry name" value="LRR_6"/>
    <property type="match status" value="3"/>
</dbReference>
<dbReference type="PANTHER" id="PTHR24113">
    <property type="entry name" value="RAN GTPASE-ACTIVATING PROTEIN 1"/>
    <property type="match status" value="1"/>
</dbReference>
<dbReference type="EMBL" id="LDAU01000075">
    <property type="protein sequence ID" value="KRX08057.1"/>
    <property type="molecule type" value="Genomic_DNA"/>
</dbReference>
<feature type="region of interest" description="Disordered" evidence="4">
    <location>
        <begin position="1"/>
        <end position="28"/>
    </location>
</feature>